<reference evidence="1" key="1">
    <citation type="submission" date="2022-11" db="EMBL/GenBank/DDBJ databases">
        <title>Methylomonas rapida sp. nov., Carotenoid-Producing Obligate Methanotrophs with High Growth Characteristics and Biotechnological Potential.</title>
        <authorList>
            <person name="Tikhonova E.N."/>
            <person name="Suleimanov R.Z."/>
            <person name="Miroshnikov K."/>
            <person name="Oshkin I.Y."/>
            <person name="Belova S.E."/>
            <person name="Danilova O.V."/>
            <person name="Ashikhmin A."/>
            <person name="Konopkin A."/>
            <person name="But S.Y."/>
            <person name="Khmelenina V.N."/>
            <person name="Kuznetsov N."/>
            <person name="Pimenov N.V."/>
            <person name="Dedysh S.N."/>
        </authorList>
    </citation>
    <scope>NUCLEOTIDE SEQUENCE</scope>
    <source>
        <strain evidence="1">MP1</strain>
    </source>
</reference>
<dbReference type="RefSeq" id="WP_255189861.1">
    <property type="nucleotide sequence ID" value="NZ_CP113517.1"/>
</dbReference>
<dbReference type="PANTHER" id="PTHR35602:SF3">
    <property type="entry name" value="ESTERASE YQIA"/>
    <property type="match status" value="1"/>
</dbReference>
<gene>
    <name evidence="1" type="ORF">NM686_021550</name>
</gene>
<accession>A0ABY7GJQ2</accession>
<evidence type="ECO:0000313" key="1">
    <source>
        <dbReference type="EMBL" id="WAR44894.1"/>
    </source>
</evidence>
<dbReference type="Pfam" id="PF05728">
    <property type="entry name" value="UPF0227"/>
    <property type="match status" value="1"/>
</dbReference>
<protein>
    <recommendedName>
        <fullName evidence="3">Esterase</fullName>
    </recommendedName>
</protein>
<dbReference type="EMBL" id="CP113517">
    <property type="protein sequence ID" value="WAR44894.1"/>
    <property type="molecule type" value="Genomic_DNA"/>
</dbReference>
<evidence type="ECO:0000313" key="2">
    <source>
        <dbReference type="Proteomes" id="UP001162780"/>
    </source>
</evidence>
<sequence length="211" mass="24069">MRKVPAMNNKAIIYLHGFNSASLDLSGNLLTNKEKLRVMRDFCADKGIVFFTPNVDYRDFQNLLEDMLFEWNQLLDQGYDVIFMGSSMGGFASEYLAMKTGCKTIMINPVSSPSDLLPQFIGVTENYETGQPYLWEQHHCDQYLQYQQELGNSKQAIDRTILLDMADELLDARQTLSKYRAVAKIVAYEGGSHGFEHMRQALPVVEQVLFS</sequence>
<keyword evidence="2" id="KW-1185">Reference proteome</keyword>
<organism evidence="1 2">
    <name type="scientific">Methylomonas rapida</name>
    <dbReference type="NCBI Taxonomy" id="2963939"/>
    <lineage>
        <taxon>Bacteria</taxon>
        <taxon>Pseudomonadati</taxon>
        <taxon>Pseudomonadota</taxon>
        <taxon>Gammaproteobacteria</taxon>
        <taxon>Methylococcales</taxon>
        <taxon>Methylococcaceae</taxon>
        <taxon>Methylomonas</taxon>
    </lineage>
</organism>
<dbReference type="Proteomes" id="UP001162780">
    <property type="component" value="Chromosome"/>
</dbReference>
<dbReference type="InterPro" id="IPR008886">
    <property type="entry name" value="UPF0227/Esterase_YqiA"/>
</dbReference>
<evidence type="ECO:0008006" key="3">
    <source>
        <dbReference type="Google" id="ProtNLM"/>
    </source>
</evidence>
<dbReference type="SUPFAM" id="SSF53474">
    <property type="entry name" value="alpha/beta-Hydrolases"/>
    <property type="match status" value="1"/>
</dbReference>
<dbReference type="InterPro" id="IPR029058">
    <property type="entry name" value="AB_hydrolase_fold"/>
</dbReference>
<dbReference type="PANTHER" id="PTHR35602">
    <property type="entry name" value="ESTERASE YQIA-RELATED"/>
    <property type="match status" value="1"/>
</dbReference>
<proteinExistence type="predicted"/>
<name>A0ABY7GJQ2_9GAMM</name>
<dbReference type="Gene3D" id="3.40.50.1820">
    <property type="entry name" value="alpha/beta hydrolase"/>
    <property type="match status" value="1"/>
</dbReference>